<dbReference type="RefSeq" id="WP_021953690.1">
    <property type="nucleotide sequence ID" value="NZ_JACOOZ010000001.1"/>
</dbReference>
<keyword evidence="5" id="KW-1185">Reference proteome</keyword>
<evidence type="ECO:0000256" key="2">
    <source>
        <dbReference type="PROSITE-ProRule" id="PRU00335"/>
    </source>
</evidence>
<dbReference type="EMBL" id="JACOOZ010000001">
    <property type="protein sequence ID" value="MBC5666478.1"/>
    <property type="molecule type" value="Genomic_DNA"/>
</dbReference>
<dbReference type="PANTHER" id="PTHR43479:SF7">
    <property type="entry name" value="TETR-FAMILY TRANSCRIPTIONAL REGULATOR"/>
    <property type="match status" value="1"/>
</dbReference>
<dbReference type="Pfam" id="PF00440">
    <property type="entry name" value="TetR_N"/>
    <property type="match status" value="1"/>
</dbReference>
<sequence length="187" mass="22165">MEGKKDRRIIRTKKLIVDALISILKEKSVENITVSELAKKADITRATFYQYYKSPVEMLETLQNEITYDVEEIVLETEGGDAYGFFNRLFNYFYNNPQKGKLLSFPINNISGQEKIGNNLHEKYMLRWKDEFQDKSLKQFEYYRYYIIFGCISVLENWVQKGMQETPEEMAETAVSFLPKEKIYLKK</sequence>
<dbReference type="InterPro" id="IPR050624">
    <property type="entry name" value="HTH-type_Tx_Regulator"/>
</dbReference>
<dbReference type="SUPFAM" id="SSF46689">
    <property type="entry name" value="Homeodomain-like"/>
    <property type="match status" value="1"/>
</dbReference>
<evidence type="ECO:0000259" key="3">
    <source>
        <dbReference type="PROSITE" id="PS50977"/>
    </source>
</evidence>
<comment type="caution">
    <text evidence="4">The sequence shown here is derived from an EMBL/GenBank/DDBJ whole genome shotgun (WGS) entry which is preliminary data.</text>
</comment>
<evidence type="ECO:0000313" key="4">
    <source>
        <dbReference type="EMBL" id="MBC5666478.1"/>
    </source>
</evidence>
<dbReference type="InterPro" id="IPR009057">
    <property type="entry name" value="Homeodomain-like_sf"/>
</dbReference>
<organism evidence="4 5">
    <name type="scientific">Eubacterium segne</name>
    <dbReference type="NCBI Taxonomy" id="2763045"/>
    <lineage>
        <taxon>Bacteria</taxon>
        <taxon>Bacillati</taxon>
        <taxon>Bacillota</taxon>
        <taxon>Clostridia</taxon>
        <taxon>Eubacteriales</taxon>
        <taxon>Eubacteriaceae</taxon>
        <taxon>Eubacterium</taxon>
    </lineage>
</organism>
<dbReference type="InterPro" id="IPR001647">
    <property type="entry name" value="HTH_TetR"/>
</dbReference>
<name>A0ABR7EYS3_9FIRM</name>
<feature type="domain" description="HTH tetR-type" evidence="3">
    <location>
        <begin position="10"/>
        <end position="70"/>
    </location>
</feature>
<reference evidence="4 5" key="1">
    <citation type="submission" date="2020-08" db="EMBL/GenBank/DDBJ databases">
        <title>Genome public.</title>
        <authorList>
            <person name="Liu C."/>
            <person name="Sun Q."/>
        </authorList>
    </citation>
    <scope>NUCLEOTIDE SEQUENCE [LARGE SCALE GENOMIC DNA]</scope>
    <source>
        <strain evidence="4 5">BX4</strain>
    </source>
</reference>
<accession>A0ABR7EYS3</accession>
<gene>
    <name evidence="4" type="ORF">H8S00_00485</name>
</gene>
<dbReference type="InterPro" id="IPR039532">
    <property type="entry name" value="TetR_C_Firmicutes"/>
</dbReference>
<dbReference type="PANTHER" id="PTHR43479">
    <property type="entry name" value="ACREF/ENVCD OPERON REPRESSOR-RELATED"/>
    <property type="match status" value="1"/>
</dbReference>
<dbReference type="Proteomes" id="UP000597877">
    <property type="component" value="Unassembled WGS sequence"/>
</dbReference>
<feature type="DNA-binding region" description="H-T-H motif" evidence="2">
    <location>
        <begin position="33"/>
        <end position="52"/>
    </location>
</feature>
<proteinExistence type="predicted"/>
<keyword evidence="1 2" id="KW-0238">DNA-binding</keyword>
<dbReference type="PROSITE" id="PS50977">
    <property type="entry name" value="HTH_TETR_2"/>
    <property type="match status" value="1"/>
</dbReference>
<protein>
    <submittedName>
        <fullName evidence="4">TetR/AcrR family transcriptional regulator</fullName>
    </submittedName>
</protein>
<dbReference type="Pfam" id="PF14278">
    <property type="entry name" value="TetR_C_8"/>
    <property type="match status" value="1"/>
</dbReference>
<dbReference type="Gene3D" id="1.10.357.10">
    <property type="entry name" value="Tetracycline Repressor, domain 2"/>
    <property type="match status" value="1"/>
</dbReference>
<evidence type="ECO:0000313" key="5">
    <source>
        <dbReference type="Proteomes" id="UP000597877"/>
    </source>
</evidence>
<evidence type="ECO:0000256" key="1">
    <source>
        <dbReference type="ARBA" id="ARBA00023125"/>
    </source>
</evidence>